<protein>
    <submittedName>
        <fullName evidence="2">Uncharacterized protein</fullName>
    </submittedName>
</protein>
<organism evidence="2">
    <name type="scientific">Tanacetum cinerariifolium</name>
    <name type="common">Dalmatian daisy</name>
    <name type="synonym">Chrysanthemum cinerariifolium</name>
    <dbReference type="NCBI Taxonomy" id="118510"/>
    <lineage>
        <taxon>Eukaryota</taxon>
        <taxon>Viridiplantae</taxon>
        <taxon>Streptophyta</taxon>
        <taxon>Embryophyta</taxon>
        <taxon>Tracheophyta</taxon>
        <taxon>Spermatophyta</taxon>
        <taxon>Magnoliopsida</taxon>
        <taxon>eudicotyledons</taxon>
        <taxon>Gunneridae</taxon>
        <taxon>Pentapetalae</taxon>
        <taxon>asterids</taxon>
        <taxon>campanulids</taxon>
        <taxon>Asterales</taxon>
        <taxon>Asteraceae</taxon>
        <taxon>Asteroideae</taxon>
        <taxon>Anthemideae</taxon>
        <taxon>Anthemidinae</taxon>
        <taxon>Tanacetum</taxon>
    </lineage>
</organism>
<dbReference type="EMBL" id="BKCJ011013427">
    <property type="protein sequence ID" value="GFC66966.1"/>
    <property type="molecule type" value="Genomic_DNA"/>
</dbReference>
<evidence type="ECO:0000256" key="1">
    <source>
        <dbReference type="SAM" id="MobiDB-lite"/>
    </source>
</evidence>
<gene>
    <name evidence="2" type="ORF">Tci_838936</name>
</gene>
<name>A0A699QGB2_TANCI</name>
<dbReference type="AlphaFoldDB" id="A0A699QGB2"/>
<accession>A0A699QGB2</accession>
<comment type="caution">
    <text evidence="2">The sequence shown here is derived from an EMBL/GenBank/DDBJ whole genome shotgun (WGS) entry which is preliminary data.</text>
</comment>
<feature type="region of interest" description="Disordered" evidence="1">
    <location>
        <begin position="15"/>
        <end position="63"/>
    </location>
</feature>
<evidence type="ECO:0000313" key="2">
    <source>
        <dbReference type="EMBL" id="GFC66966.1"/>
    </source>
</evidence>
<reference evidence="2" key="1">
    <citation type="journal article" date="2019" name="Sci. Rep.">
        <title>Draft genome of Tanacetum cinerariifolium, the natural source of mosquito coil.</title>
        <authorList>
            <person name="Yamashiro T."/>
            <person name="Shiraishi A."/>
            <person name="Satake H."/>
            <person name="Nakayama K."/>
        </authorList>
    </citation>
    <scope>NUCLEOTIDE SEQUENCE</scope>
</reference>
<feature type="compositionally biased region" description="Basic and acidic residues" evidence="1">
    <location>
        <begin position="15"/>
        <end position="33"/>
    </location>
</feature>
<sequence>MQAFIWDEEAMDKGVADSLKHQKMPHDDKDKDPSVGPNQGKKTKRIRTKESESSKKKSTTNEVVMDDAVNPELKMWFVMMINHKMLQNQR</sequence>
<proteinExistence type="predicted"/>